<dbReference type="GO" id="GO:0005634">
    <property type="term" value="C:nucleus"/>
    <property type="evidence" value="ECO:0007669"/>
    <property type="project" value="UniProtKB-SubCell"/>
</dbReference>
<keyword evidence="6" id="KW-0238">DNA-binding</keyword>
<dbReference type="InterPro" id="IPR039583">
    <property type="entry name" value="TCFL5/SOLH1/2"/>
</dbReference>
<dbReference type="Ensembl" id="ENSOSIT00000054550.1">
    <property type="protein sequence ID" value="ENSOSIP00000051966.1"/>
    <property type="gene ID" value="ENSOSIG00000024021.1"/>
</dbReference>
<evidence type="ECO:0000256" key="2">
    <source>
        <dbReference type="ARBA" id="ARBA00022473"/>
    </source>
</evidence>
<reference evidence="11" key="2">
    <citation type="submission" date="2025-09" db="UniProtKB">
        <authorList>
            <consortium name="Ensembl"/>
        </authorList>
    </citation>
    <scope>IDENTIFICATION</scope>
</reference>
<feature type="domain" description="BHLH" evidence="10">
    <location>
        <begin position="336"/>
        <end position="386"/>
    </location>
</feature>
<keyword evidence="7" id="KW-0804">Transcription</keyword>
<evidence type="ECO:0000313" key="12">
    <source>
        <dbReference type="Proteomes" id="UP000694383"/>
    </source>
</evidence>
<dbReference type="InterPro" id="IPR011598">
    <property type="entry name" value="bHLH_dom"/>
</dbReference>
<feature type="region of interest" description="Disordered" evidence="9">
    <location>
        <begin position="317"/>
        <end position="344"/>
    </location>
</feature>
<dbReference type="AlphaFoldDB" id="A0A8C8A202"/>
<name>A0A8C8A202_9TELE</name>
<feature type="region of interest" description="Disordered" evidence="9">
    <location>
        <begin position="409"/>
        <end position="437"/>
    </location>
</feature>
<keyword evidence="3" id="KW-0221">Differentiation</keyword>
<evidence type="ECO:0000256" key="7">
    <source>
        <dbReference type="ARBA" id="ARBA00023163"/>
    </source>
</evidence>
<dbReference type="SMART" id="SM00353">
    <property type="entry name" value="HLH"/>
    <property type="match status" value="1"/>
</dbReference>
<evidence type="ECO:0000313" key="11">
    <source>
        <dbReference type="Ensembl" id="ENSOSIP00000051966.1"/>
    </source>
</evidence>
<evidence type="ECO:0000256" key="8">
    <source>
        <dbReference type="ARBA" id="ARBA00023242"/>
    </source>
</evidence>
<dbReference type="PANTHER" id="PTHR15402">
    <property type="entry name" value="TRANSCRIPTION FACTOR-LIKE 5 PROTEIN"/>
    <property type="match status" value="1"/>
</dbReference>
<feature type="region of interest" description="Disordered" evidence="9">
    <location>
        <begin position="1"/>
        <end position="23"/>
    </location>
</feature>
<keyword evidence="2" id="KW-0217">Developmental protein</keyword>
<evidence type="ECO:0000259" key="10">
    <source>
        <dbReference type="PROSITE" id="PS50888"/>
    </source>
</evidence>
<dbReference type="GO" id="GO:0046983">
    <property type="term" value="F:protein dimerization activity"/>
    <property type="evidence" value="ECO:0007669"/>
    <property type="project" value="InterPro"/>
</dbReference>
<keyword evidence="4" id="KW-0744">Spermatogenesis</keyword>
<dbReference type="GO" id="GO:0007283">
    <property type="term" value="P:spermatogenesis"/>
    <property type="evidence" value="ECO:0007669"/>
    <property type="project" value="UniProtKB-KW"/>
</dbReference>
<keyword evidence="5" id="KW-0805">Transcription regulation</keyword>
<evidence type="ECO:0000256" key="4">
    <source>
        <dbReference type="ARBA" id="ARBA00022871"/>
    </source>
</evidence>
<dbReference type="FunFam" id="4.10.280.10:FF:000057">
    <property type="entry name" value="transcription factor-like 5 protein-like"/>
    <property type="match status" value="1"/>
</dbReference>
<dbReference type="GO" id="GO:0000978">
    <property type="term" value="F:RNA polymerase II cis-regulatory region sequence-specific DNA binding"/>
    <property type="evidence" value="ECO:0007669"/>
    <property type="project" value="TreeGrafter"/>
</dbReference>
<comment type="subcellular location">
    <subcellularLocation>
        <location evidence="1">Nucleus</location>
    </subcellularLocation>
</comment>
<feature type="region of interest" description="Disordered" evidence="9">
    <location>
        <begin position="205"/>
        <end position="231"/>
    </location>
</feature>
<keyword evidence="8" id="KW-0539">Nucleus</keyword>
<feature type="compositionally biased region" description="Polar residues" evidence="9">
    <location>
        <begin position="409"/>
        <end position="425"/>
    </location>
</feature>
<reference evidence="11" key="1">
    <citation type="submission" date="2025-08" db="UniProtKB">
        <authorList>
            <consortium name="Ensembl"/>
        </authorList>
    </citation>
    <scope>IDENTIFICATION</scope>
</reference>
<dbReference type="GeneTree" id="ENSGT00390000002821"/>
<evidence type="ECO:0000256" key="6">
    <source>
        <dbReference type="ARBA" id="ARBA00023125"/>
    </source>
</evidence>
<dbReference type="GO" id="GO:0030154">
    <property type="term" value="P:cell differentiation"/>
    <property type="evidence" value="ECO:0007669"/>
    <property type="project" value="UniProtKB-KW"/>
</dbReference>
<dbReference type="SUPFAM" id="SSF47459">
    <property type="entry name" value="HLH, helix-loop-helix DNA-binding domain"/>
    <property type="match status" value="1"/>
</dbReference>
<dbReference type="InterPro" id="IPR036638">
    <property type="entry name" value="HLH_DNA-bd_sf"/>
</dbReference>
<dbReference type="PANTHER" id="PTHR15402:SF2">
    <property type="entry name" value="TRANSCRIPTION FACTOR LIKE 5"/>
    <property type="match status" value="1"/>
</dbReference>
<evidence type="ECO:0000256" key="3">
    <source>
        <dbReference type="ARBA" id="ARBA00022782"/>
    </source>
</evidence>
<sequence>MSSLSSSCKTAHPSPSVREHPGDSVELILTPSGSVTQDQGQMLSSDLGLIDMTEAEFSDLQHFIRWRAEAQAGPAEGPDTRPRSAGVVVKGAANSTVVSPLKSTQAIDLSVSSDDHCLLTSVEKTPSYGEVPGSVLARINREDSPATPLGKFRRISPKESLSSARVCLEKRFNSMCPDTTGQPDIHPTLLSSLLTAFQQSAVAEETAINPQRSKWATADGENPPVGSSRDINPVCGQTIAQTTETNKHPGLVISKSFSFHFYPDHTFPKSVYTSNNLEEEQIIVNKDVETPAVHRNNCSLLGPEANRAAVQALPESVKEAQRGGRKRARSLLSNNQRRERHNITERERRKRIRLCCDELNTMVPFCDPCTDKVTTLTWTTTFLRYITKKYGDTFKEEFGKLFAHKTETCLKSGSSSGQHPNQQEVNEALDPSLAAEQ</sequence>
<proteinExistence type="predicted"/>
<evidence type="ECO:0000256" key="9">
    <source>
        <dbReference type="SAM" id="MobiDB-lite"/>
    </source>
</evidence>
<dbReference type="Pfam" id="PF00010">
    <property type="entry name" value="HLH"/>
    <property type="match status" value="1"/>
</dbReference>
<evidence type="ECO:0000256" key="5">
    <source>
        <dbReference type="ARBA" id="ARBA00023015"/>
    </source>
</evidence>
<dbReference type="GO" id="GO:0000981">
    <property type="term" value="F:DNA-binding transcription factor activity, RNA polymerase II-specific"/>
    <property type="evidence" value="ECO:0007669"/>
    <property type="project" value="TreeGrafter"/>
</dbReference>
<evidence type="ECO:0000256" key="1">
    <source>
        <dbReference type="ARBA" id="ARBA00004123"/>
    </source>
</evidence>
<dbReference type="PROSITE" id="PS50888">
    <property type="entry name" value="BHLH"/>
    <property type="match status" value="1"/>
</dbReference>
<accession>A0A8C8A202</accession>
<dbReference type="Gene3D" id="4.10.280.10">
    <property type="entry name" value="Helix-loop-helix DNA-binding domain"/>
    <property type="match status" value="1"/>
</dbReference>
<protein>
    <recommendedName>
        <fullName evidence="10">BHLH domain-containing protein</fullName>
    </recommendedName>
</protein>
<keyword evidence="12" id="KW-1185">Reference proteome</keyword>
<organism evidence="11 12">
    <name type="scientific">Oryzias sinensis</name>
    <name type="common">Chinese medaka</name>
    <dbReference type="NCBI Taxonomy" id="183150"/>
    <lineage>
        <taxon>Eukaryota</taxon>
        <taxon>Metazoa</taxon>
        <taxon>Chordata</taxon>
        <taxon>Craniata</taxon>
        <taxon>Vertebrata</taxon>
        <taxon>Euteleostomi</taxon>
        <taxon>Actinopterygii</taxon>
        <taxon>Neopterygii</taxon>
        <taxon>Teleostei</taxon>
        <taxon>Neoteleostei</taxon>
        <taxon>Acanthomorphata</taxon>
        <taxon>Ovalentaria</taxon>
        <taxon>Atherinomorphae</taxon>
        <taxon>Beloniformes</taxon>
        <taxon>Adrianichthyidae</taxon>
        <taxon>Oryziinae</taxon>
        <taxon>Oryzias</taxon>
    </lineage>
</organism>
<dbReference type="Proteomes" id="UP000694383">
    <property type="component" value="Unplaced"/>
</dbReference>